<keyword evidence="2 5" id="KW-0548">Nucleotidyltransferase</keyword>
<evidence type="ECO:0000256" key="3">
    <source>
        <dbReference type="ARBA" id="ARBA00022741"/>
    </source>
</evidence>
<dbReference type="EC" id="2.7.7.68" evidence="5"/>
<evidence type="ECO:0000256" key="1">
    <source>
        <dbReference type="ARBA" id="ARBA00022679"/>
    </source>
</evidence>
<accession>A0A7X9ZZE7</accession>
<evidence type="ECO:0000313" key="5">
    <source>
        <dbReference type="EMBL" id="NML32875.1"/>
    </source>
</evidence>
<evidence type="ECO:0000256" key="2">
    <source>
        <dbReference type="ARBA" id="ARBA00022695"/>
    </source>
</evidence>
<evidence type="ECO:0000313" key="6">
    <source>
        <dbReference type="Proteomes" id="UP000583127"/>
    </source>
</evidence>
<proteinExistence type="predicted"/>
<dbReference type="GO" id="GO:0043814">
    <property type="term" value="F:phospholactate guanylyltransferase activity"/>
    <property type="evidence" value="ECO:0007669"/>
    <property type="project" value="UniProtKB-EC"/>
</dbReference>
<dbReference type="EMBL" id="JABBFZ010000011">
    <property type="protein sequence ID" value="NML32875.1"/>
    <property type="molecule type" value="Genomic_DNA"/>
</dbReference>
<sequence length="224" mass="24864">MVNETPWLLIPMRSFAQGKSRLADFLDAQERVALNTLLLDHMLAVADHWPGLDRTVVVSPCPEVLEASRRTGARVLRQPCLRGLNERSSETLNMALSIARRSVWDWGARDLIISSCDLPAVCSEDFRRLRDYGQGRGKSISAVLASNREGRGTNALYLPAAQGSSSFSFRQFPFCFGEESARRHAEAANRLGLPFTRVAIPGLAFDIDTPDDLVVWSQNDPTFS</sequence>
<dbReference type="InterPro" id="IPR002835">
    <property type="entry name" value="CofC"/>
</dbReference>
<dbReference type="Proteomes" id="UP000583127">
    <property type="component" value="Unassembled WGS sequence"/>
</dbReference>
<organism evidence="5 6">
    <name type="scientific">Paraburkholderia antibiotica</name>
    <dbReference type="NCBI Taxonomy" id="2728839"/>
    <lineage>
        <taxon>Bacteria</taxon>
        <taxon>Pseudomonadati</taxon>
        <taxon>Pseudomonadota</taxon>
        <taxon>Betaproteobacteria</taxon>
        <taxon>Burkholderiales</taxon>
        <taxon>Burkholderiaceae</taxon>
        <taxon>Paraburkholderia</taxon>
    </lineage>
</organism>
<keyword evidence="6" id="KW-1185">Reference proteome</keyword>
<dbReference type="InterPro" id="IPR029044">
    <property type="entry name" value="Nucleotide-diphossugar_trans"/>
</dbReference>
<dbReference type="NCBIfam" id="TIGR03552">
    <property type="entry name" value="F420_cofC"/>
    <property type="match status" value="1"/>
</dbReference>
<reference evidence="5 6" key="1">
    <citation type="submission" date="2020-04" db="EMBL/GenBank/DDBJ databases">
        <title>Paraburkholderia sp. G-4-1-8 isolated from soil.</title>
        <authorList>
            <person name="Dahal R.H."/>
        </authorList>
    </citation>
    <scope>NUCLEOTIDE SEQUENCE [LARGE SCALE GENOMIC DNA]</scope>
    <source>
        <strain evidence="5 6">G-4-1-8</strain>
    </source>
</reference>
<dbReference type="Pfam" id="PF01983">
    <property type="entry name" value="CofC"/>
    <property type="match status" value="1"/>
</dbReference>
<dbReference type="PANTHER" id="PTHR40392:SF1">
    <property type="entry name" value="2-PHOSPHO-L-LACTATE GUANYLYLTRANSFERASE"/>
    <property type="match status" value="1"/>
</dbReference>
<gene>
    <name evidence="5" type="primary">cofC</name>
    <name evidence="5" type="ORF">HHL14_18800</name>
</gene>
<dbReference type="PANTHER" id="PTHR40392">
    <property type="entry name" value="2-PHOSPHO-L-LACTATE GUANYLYLTRANSFERASE"/>
    <property type="match status" value="1"/>
</dbReference>
<dbReference type="Gene3D" id="3.90.550.10">
    <property type="entry name" value="Spore Coat Polysaccharide Biosynthesis Protein SpsA, Chain A"/>
    <property type="match status" value="1"/>
</dbReference>
<keyword evidence="1 5" id="KW-0808">Transferase</keyword>
<keyword evidence="4" id="KW-0342">GTP-binding</keyword>
<comment type="caution">
    <text evidence="5">The sequence shown here is derived from an EMBL/GenBank/DDBJ whole genome shotgun (WGS) entry which is preliminary data.</text>
</comment>
<dbReference type="GO" id="GO:0005525">
    <property type="term" value="F:GTP binding"/>
    <property type="evidence" value="ECO:0007669"/>
    <property type="project" value="UniProtKB-KW"/>
</dbReference>
<evidence type="ECO:0000256" key="4">
    <source>
        <dbReference type="ARBA" id="ARBA00023134"/>
    </source>
</evidence>
<protein>
    <submittedName>
        <fullName evidence="5">2-phospho-L-lactate guanylyltransferase</fullName>
        <ecNumber evidence="5">2.7.7.68</ecNumber>
    </submittedName>
</protein>
<dbReference type="SUPFAM" id="SSF53448">
    <property type="entry name" value="Nucleotide-diphospho-sugar transferases"/>
    <property type="match status" value="1"/>
</dbReference>
<keyword evidence="3" id="KW-0547">Nucleotide-binding</keyword>
<name>A0A7X9ZZE7_9BURK</name>
<dbReference type="AlphaFoldDB" id="A0A7X9ZZE7"/>
<dbReference type="RefSeq" id="WP_169499123.1">
    <property type="nucleotide sequence ID" value="NZ_JABBFZ010000011.1"/>
</dbReference>